<evidence type="ECO:0000256" key="1">
    <source>
        <dbReference type="ARBA" id="ARBA00022723"/>
    </source>
</evidence>
<evidence type="ECO:0000256" key="4">
    <source>
        <dbReference type="PROSITE-ProRule" id="PRU00125"/>
    </source>
</evidence>
<name>A0A914C2Z5_9BILA</name>
<dbReference type="Gene3D" id="2.10.110.10">
    <property type="entry name" value="Cysteine Rich Protein"/>
    <property type="match status" value="1"/>
</dbReference>
<evidence type="ECO:0000313" key="6">
    <source>
        <dbReference type="Proteomes" id="UP000887540"/>
    </source>
</evidence>
<organism evidence="6 7">
    <name type="scientific">Acrobeloides nanus</name>
    <dbReference type="NCBI Taxonomy" id="290746"/>
    <lineage>
        <taxon>Eukaryota</taxon>
        <taxon>Metazoa</taxon>
        <taxon>Ecdysozoa</taxon>
        <taxon>Nematoda</taxon>
        <taxon>Chromadorea</taxon>
        <taxon>Rhabditida</taxon>
        <taxon>Tylenchina</taxon>
        <taxon>Cephalobomorpha</taxon>
        <taxon>Cephaloboidea</taxon>
        <taxon>Cephalobidae</taxon>
        <taxon>Acrobeloides</taxon>
    </lineage>
</organism>
<keyword evidence="3 4" id="KW-0440">LIM domain</keyword>
<evidence type="ECO:0000256" key="2">
    <source>
        <dbReference type="ARBA" id="ARBA00022833"/>
    </source>
</evidence>
<evidence type="ECO:0000313" key="7">
    <source>
        <dbReference type="WBParaSite" id="ACRNAN_Path_1563.g6077.t1"/>
    </source>
</evidence>
<dbReference type="PROSITE" id="PS50023">
    <property type="entry name" value="LIM_DOMAIN_2"/>
    <property type="match status" value="1"/>
</dbReference>
<protein>
    <submittedName>
        <fullName evidence="7">LIM zinc-binding domain-containing protein</fullName>
    </submittedName>
</protein>
<keyword evidence="6" id="KW-1185">Reference proteome</keyword>
<dbReference type="Proteomes" id="UP000887540">
    <property type="component" value="Unplaced"/>
</dbReference>
<evidence type="ECO:0000256" key="3">
    <source>
        <dbReference type="ARBA" id="ARBA00023038"/>
    </source>
</evidence>
<accession>A0A914C2Z5</accession>
<reference evidence="7" key="1">
    <citation type="submission" date="2022-11" db="UniProtKB">
        <authorList>
            <consortium name="WormBaseParasite"/>
        </authorList>
    </citation>
    <scope>IDENTIFICATION</scope>
</reference>
<evidence type="ECO:0000259" key="5">
    <source>
        <dbReference type="PROSITE" id="PS50023"/>
    </source>
</evidence>
<keyword evidence="2 4" id="KW-0862">Zinc</keyword>
<dbReference type="WBParaSite" id="ACRNAN_Path_1563.g6077.t1">
    <property type="protein sequence ID" value="ACRNAN_Path_1563.g6077.t1"/>
    <property type="gene ID" value="ACRNAN_Path_1563.g6077"/>
</dbReference>
<dbReference type="GO" id="GO:0046872">
    <property type="term" value="F:metal ion binding"/>
    <property type="evidence" value="ECO:0007669"/>
    <property type="project" value="UniProtKB-KW"/>
</dbReference>
<dbReference type="AlphaFoldDB" id="A0A914C2Z5"/>
<dbReference type="InterPro" id="IPR001781">
    <property type="entry name" value="Znf_LIM"/>
</dbReference>
<proteinExistence type="predicted"/>
<sequence length="112" mass="12882">MNTLLLQNALQRLHVQRRIEMFGDTQQRARPKCGFCGEEVEKKDEMVIERKPIHKNCFKCGACGDECKIGHSLSVVVGKYGWFFFCGKHKLLSPGEREEALQKRGFQPKAKK</sequence>
<keyword evidence="1 4" id="KW-0479">Metal-binding</keyword>
<feature type="domain" description="LIM zinc-binding" evidence="5">
    <location>
        <begin position="31"/>
        <end position="96"/>
    </location>
</feature>